<keyword evidence="11" id="KW-1185">Reference proteome</keyword>
<sequence>MITNIYIITVIAVIGGSLFGFDLSSMSAILPTNQYRCYFNQGPHGPPFNDETHCSGPDSTVQGGITASMSGGSFIGALMSGFLTDIFGRKSAIQMGSVLWLIGSILCCASQNIPMLIVGRFINGVCVGICSAQVPVYVGELAPPHLRGLVMGAQQWAITWGVLIMFYISYGSSFLAGSIAFRLPWGLQMVPGLILLVGLSFTPESPRWLAKEDRWDECCHIISSIHANNNLDDAFIQLEIQQLKDACEMERSKTDNTYFDLFRPHMIWRTHIVVFVQVWCQLTGINAILYYITYIFGMAGLSGNSNLMASSISSVINVVMTIPALLFLDRIGRRPLLIGGSISLAIWWTVCAGLMGAYGTPAPPGGLDHIPEVSWVITGAPAKFVIACSYLIVASFAPTWGPIEWVYPSELFPLRLRGKAAALSTASNWAVNFALSYFVPSAFVNITWKTYIIFAVFAFAMTLHVFFVFPETSGRTLEEVEDAFKGVKLAWNMGVDKRQDEERTPSHKSHQAEHDEVVYVEDTSGSM</sequence>
<keyword evidence="3 7" id="KW-0813">Transport</keyword>
<feature type="domain" description="Major facilitator superfamily (MFS) profile" evidence="9">
    <location>
        <begin position="8"/>
        <end position="473"/>
    </location>
</feature>
<keyword evidence="6 8" id="KW-0472">Membrane</keyword>
<dbReference type="PANTHER" id="PTHR48022:SF7">
    <property type="entry name" value="MAJOR FACILITATOR SUPERFAMILY (MFS) PROFILE DOMAIN-CONTAINING PROTEIN-RELATED"/>
    <property type="match status" value="1"/>
</dbReference>
<evidence type="ECO:0000256" key="5">
    <source>
        <dbReference type="ARBA" id="ARBA00022989"/>
    </source>
</evidence>
<feature type="transmembrane region" description="Helical" evidence="8">
    <location>
        <begin position="451"/>
        <end position="469"/>
    </location>
</feature>
<evidence type="ECO:0000313" key="11">
    <source>
        <dbReference type="Proteomes" id="UP000177622"/>
    </source>
</evidence>
<dbReference type="InterPro" id="IPR005829">
    <property type="entry name" value="Sugar_transporter_CS"/>
</dbReference>
<comment type="similarity">
    <text evidence="2 7">Belongs to the major facilitator superfamily. Sugar transporter (TC 2.A.1.1) family.</text>
</comment>
<dbReference type="FunFam" id="1.20.1250.20:FF:000026">
    <property type="entry name" value="MFS quinate transporter QutD"/>
    <property type="match status" value="1"/>
</dbReference>
<dbReference type="GeneID" id="34578559"/>
<name>A0A1F5LC59_PENAI</name>
<evidence type="ECO:0000256" key="2">
    <source>
        <dbReference type="ARBA" id="ARBA00010992"/>
    </source>
</evidence>
<evidence type="ECO:0000256" key="7">
    <source>
        <dbReference type="RuleBase" id="RU003346"/>
    </source>
</evidence>
<dbReference type="InterPro" id="IPR020846">
    <property type="entry name" value="MFS_dom"/>
</dbReference>
<evidence type="ECO:0000259" key="9">
    <source>
        <dbReference type="PROSITE" id="PS50850"/>
    </source>
</evidence>
<dbReference type="RefSeq" id="XP_022486250.1">
    <property type="nucleotide sequence ID" value="XM_022633825.1"/>
</dbReference>
<comment type="caution">
    <text evidence="10">The sequence shown here is derived from an EMBL/GenBank/DDBJ whole genome shotgun (WGS) entry which is preliminary data.</text>
</comment>
<proteinExistence type="inferred from homology"/>
<evidence type="ECO:0000256" key="8">
    <source>
        <dbReference type="SAM" id="Phobius"/>
    </source>
</evidence>
<dbReference type="PROSITE" id="PS00217">
    <property type="entry name" value="SUGAR_TRANSPORT_2"/>
    <property type="match status" value="1"/>
</dbReference>
<feature type="transmembrane region" description="Helical" evidence="8">
    <location>
        <begin position="6"/>
        <end position="30"/>
    </location>
</feature>
<dbReference type="InterPro" id="IPR003663">
    <property type="entry name" value="Sugar/inositol_transpt"/>
</dbReference>
<dbReference type="SUPFAM" id="SSF103473">
    <property type="entry name" value="MFS general substrate transporter"/>
    <property type="match status" value="1"/>
</dbReference>
<evidence type="ECO:0000256" key="3">
    <source>
        <dbReference type="ARBA" id="ARBA00022448"/>
    </source>
</evidence>
<accession>A0A1F5LC59</accession>
<feature type="transmembrane region" description="Helical" evidence="8">
    <location>
        <begin position="157"/>
        <end position="179"/>
    </location>
</feature>
<dbReference type="InterPro" id="IPR005828">
    <property type="entry name" value="MFS_sugar_transport-like"/>
</dbReference>
<evidence type="ECO:0000256" key="1">
    <source>
        <dbReference type="ARBA" id="ARBA00004141"/>
    </source>
</evidence>
<evidence type="ECO:0000256" key="6">
    <source>
        <dbReference type="ARBA" id="ARBA00023136"/>
    </source>
</evidence>
<dbReference type="PANTHER" id="PTHR48022">
    <property type="entry name" value="PLASTIDIC GLUCOSE TRANSPORTER 4"/>
    <property type="match status" value="1"/>
</dbReference>
<dbReference type="CDD" id="cd17356">
    <property type="entry name" value="MFS_HXT"/>
    <property type="match status" value="1"/>
</dbReference>
<dbReference type="EMBL" id="LXJU01000015">
    <property type="protein sequence ID" value="OGE50804.1"/>
    <property type="molecule type" value="Genomic_DNA"/>
</dbReference>
<dbReference type="PROSITE" id="PS50850">
    <property type="entry name" value="MFS"/>
    <property type="match status" value="1"/>
</dbReference>
<feature type="transmembrane region" description="Helical" evidence="8">
    <location>
        <begin position="308"/>
        <end position="328"/>
    </location>
</feature>
<comment type="subcellular location">
    <subcellularLocation>
        <location evidence="1">Membrane</location>
        <topology evidence="1">Multi-pass membrane protein</topology>
    </subcellularLocation>
</comment>
<dbReference type="NCBIfam" id="TIGR00879">
    <property type="entry name" value="SP"/>
    <property type="match status" value="1"/>
</dbReference>
<dbReference type="Pfam" id="PF00083">
    <property type="entry name" value="Sugar_tr"/>
    <property type="match status" value="1"/>
</dbReference>
<dbReference type="PRINTS" id="PR00171">
    <property type="entry name" value="SUGRTRNSPORT"/>
</dbReference>
<protein>
    <recommendedName>
        <fullName evidence="9">Major facilitator superfamily (MFS) profile domain-containing protein</fullName>
    </recommendedName>
</protein>
<dbReference type="OrthoDB" id="4142200at2759"/>
<dbReference type="GO" id="GO:0016020">
    <property type="term" value="C:membrane"/>
    <property type="evidence" value="ECO:0007669"/>
    <property type="project" value="UniProtKB-SubCell"/>
</dbReference>
<organism evidence="10 11">
    <name type="scientific">Penicillium arizonense</name>
    <dbReference type="NCBI Taxonomy" id="1835702"/>
    <lineage>
        <taxon>Eukaryota</taxon>
        <taxon>Fungi</taxon>
        <taxon>Dikarya</taxon>
        <taxon>Ascomycota</taxon>
        <taxon>Pezizomycotina</taxon>
        <taxon>Eurotiomycetes</taxon>
        <taxon>Eurotiomycetidae</taxon>
        <taxon>Eurotiales</taxon>
        <taxon>Aspergillaceae</taxon>
        <taxon>Penicillium</taxon>
    </lineage>
</organism>
<dbReference type="GO" id="GO:0005351">
    <property type="term" value="F:carbohydrate:proton symporter activity"/>
    <property type="evidence" value="ECO:0007669"/>
    <property type="project" value="TreeGrafter"/>
</dbReference>
<dbReference type="InterPro" id="IPR036259">
    <property type="entry name" value="MFS_trans_sf"/>
</dbReference>
<dbReference type="AlphaFoldDB" id="A0A1F5LC59"/>
<feature type="transmembrane region" description="Helical" evidence="8">
    <location>
        <begin position="335"/>
        <end position="355"/>
    </location>
</feature>
<dbReference type="PROSITE" id="PS00216">
    <property type="entry name" value="SUGAR_TRANSPORT_1"/>
    <property type="match status" value="1"/>
</dbReference>
<keyword evidence="5 8" id="KW-1133">Transmembrane helix</keyword>
<gene>
    <name evidence="10" type="ORF">PENARI_c015G07815</name>
</gene>
<evidence type="ECO:0000313" key="10">
    <source>
        <dbReference type="EMBL" id="OGE50804.1"/>
    </source>
</evidence>
<dbReference type="Gene3D" id="1.20.1250.20">
    <property type="entry name" value="MFS general substrate transporter like domains"/>
    <property type="match status" value="1"/>
</dbReference>
<dbReference type="Proteomes" id="UP000177622">
    <property type="component" value="Unassembled WGS sequence"/>
</dbReference>
<dbReference type="InterPro" id="IPR050360">
    <property type="entry name" value="MFS_Sugar_Transporters"/>
</dbReference>
<evidence type="ECO:0000256" key="4">
    <source>
        <dbReference type="ARBA" id="ARBA00022692"/>
    </source>
</evidence>
<feature type="transmembrane region" description="Helical" evidence="8">
    <location>
        <begin position="272"/>
        <end position="296"/>
    </location>
</feature>
<keyword evidence="4 8" id="KW-0812">Transmembrane</keyword>
<reference evidence="10 11" key="1">
    <citation type="journal article" date="2016" name="Sci. Rep.">
        <title>Penicillium arizonense, a new, genome sequenced fungal species, reveals a high chemical diversity in secreted metabolites.</title>
        <authorList>
            <person name="Grijseels S."/>
            <person name="Nielsen J.C."/>
            <person name="Randelovic M."/>
            <person name="Nielsen J."/>
            <person name="Nielsen K.F."/>
            <person name="Workman M."/>
            <person name="Frisvad J.C."/>
        </authorList>
    </citation>
    <scope>NUCLEOTIDE SEQUENCE [LARGE SCALE GENOMIC DNA]</scope>
    <source>
        <strain evidence="10 11">CBS 141311</strain>
    </source>
</reference>